<dbReference type="Pfam" id="PF00364">
    <property type="entry name" value="Biotin_lipoyl"/>
    <property type="match status" value="1"/>
</dbReference>
<organism evidence="5 6">
    <name type="scientific">Fumia xinanensis</name>
    <dbReference type="NCBI Taxonomy" id="2763659"/>
    <lineage>
        <taxon>Bacteria</taxon>
        <taxon>Bacillati</taxon>
        <taxon>Bacillota</taxon>
        <taxon>Clostridia</taxon>
        <taxon>Eubacteriales</taxon>
        <taxon>Oscillospiraceae</taxon>
        <taxon>Fumia</taxon>
    </lineage>
</organism>
<comment type="pathway">
    <text evidence="3">Lipid metabolism; fatty acid biosynthesis.</text>
</comment>
<dbReference type="InterPro" id="IPR011053">
    <property type="entry name" value="Single_hybrid_motif"/>
</dbReference>
<dbReference type="EMBL" id="JACRSV010000001">
    <property type="protein sequence ID" value="MBC8558474.1"/>
    <property type="molecule type" value="Genomic_DNA"/>
</dbReference>
<accession>A0A926E1R2</accession>
<evidence type="ECO:0000313" key="6">
    <source>
        <dbReference type="Proteomes" id="UP000610760"/>
    </source>
</evidence>
<dbReference type="InterPro" id="IPR001249">
    <property type="entry name" value="AcCoA_biotinCC"/>
</dbReference>
<dbReference type="PRINTS" id="PR01071">
    <property type="entry name" value="ACOABIOTINCC"/>
</dbReference>
<keyword evidence="2 3" id="KW-0092">Biotin</keyword>
<dbReference type="PANTHER" id="PTHR45266">
    <property type="entry name" value="OXALOACETATE DECARBOXYLASE ALPHA CHAIN"/>
    <property type="match status" value="1"/>
</dbReference>
<comment type="caution">
    <text evidence="5">The sequence shown here is derived from an EMBL/GenBank/DDBJ whole genome shotgun (WGS) entry which is preliminary data.</text>
</comment>
<dbReference type="CDD" id="cd06850">
    <property type="entry name" value="biotinyl_domain"/>
    <property type="match status" value="1"/>
</dbReference>
<dbReference type="PROSITE" id="PS50968">
    <property type="entry name" value="BIOTINYL_LIPOYL"/>
    <property type="match status" value="1"/>
</dbReference>
<evidence type="ECO:0000256" key="2">
    <source>
        <dbReference type="ARBA" id="ARBA00023267"/>
    </source>
</evidence>
<dbReference type="SUPFAM" id="SSF51230">
    <property type="entry name" value="Single hybrid motif"/>
    <property type="match status" value="1"/>
</dbReference>
<proteinExistence type="predicted"/>
<evidence type="ECO:0000256" key="3">
    <source>
        <dbReference type="RuleBase" id="RU364072"/>
    </source>
</evidence>
<dbReference type="GO" id="GO:0009317">
    <property type="term" value="C:acetyl-CoA carboxylase complex"/>
    <property type="evidence" value="ECO:0007669"/>
    <property type="project" value="InterPro"/>
</dbReference>
<reference evidence="5" key="1">
    <citation type="submission" date="2020-08" db="EMBL/GenBank/DDBJ databases">
        <title>Genome public.</title>
        <authorList>
            <person name="Liu C."/>
            <person name="Sun Q."/>
        </authorList>
    </citation>
    <scope>NUCLEOTIDE SEQUENCE</scope>
    <source>
        <strain evidence="5">NSJ-33</strain>
    </source>
</reference>
<keyword evidence="3" id="KW-0276">Fatty acid metabolism</keyword>
<dbReference type="InterPro" id="IPR050709">
    <property type="entry name" value="Biotin_Carboxyl_Carrier/Decarb"/>
</dbReference>
<comment type="function">
    <text evidence="3">This protein is a component of the acetyl coenzyme A carboxylase complex; first, biotin carboxylase catalyzes the carboxylation of the carrier protein and then the transcarboxylase transfers the carboxyl group to form malonyl-CoA.</text>
</comment>
<evidence type="ECO:0000256" key="1">
    <source>
        <dbReference type="ARBA" id="ARBA00017562"/>
    </source>
</evidence>
<keyword evidence="3" id="KW-0275">Fatty acid biosynthesis</keyword>
<dbReference type="AlphaFoldDB" id="A0A926E1R2"/>
<evidence type="ECO:0000313" key="5">
    <source>
        <dbReference type="EMBL" id="MBC8558474.1"/>
    </source>
</evidence>
<gene>
    <name evidence="5" type="primary">accB</name>
    <name evidence="5" type="ORF">H8710_00180</name>
</gene>
<evidence type="ECO:0000259" key="4">
    <source>
        <dbReference type="PROSITE" id="PS50968"/>
    </source>
</evidence>
<feature type="domain" description="Lipoyl-binding" evidence="4">
    <location>
        <begin position="70"/>
        <end position="146"/>
    </location>
</feature>
<dbReference type="GO" id="GO:0003989">
    <property type="term" value="F:acetyl-CoA carboxylase activity"/>
    <property type="evidence" value="ECO:0007669"/>
    <property type="project" value="InterPro"/>
</dbReference>
<dbReference type="InterPro" id="IPR000089">
    <property type="entry name" value="Biotin_lipoyl"/>
</dbReference>
<dbReference type="Gene3D" id="2.40.50.100">
    <property type="match status" value="1"/>
</dbReference>
<name>A0A926E1R2_9FIRM</name>
<dbReference type="NCBIfam" id="TIGR00531">
    <property type="entry name" value="BCCP"/>
    <property type="match status" value="1"/>
</dbReference>
<protein>
    <recommendedName>
        <fullName evidence="1 3">Biotin carboxyl carrier protein of acetyl-CoA carboxylase</fullName>
    </recommendedName>
</protein>
<keyword evidence="6" id="KW-1185">Reference proteome</keyword>
<dbReference type="GO" id="GO:0006633">
    <property type="term" value="P:fatty acid biosynthetic process"/>
    <property type="evidence" value="ECO:0007669"/>
    <property type="project" value="UniProtKB-KW"/>
</dbReference>
<sequence>MKLTVSEIKELMDKMAANCLTEVCVKVEGFELSLKAEQTQVVYEAAVPGTPMPAAALAPTAACPCEEASGNVVKSPLVGTFYASSAPDKPAFATVGTAVHKGDTLFIVESMKLMNEIKSEFDGTVTKVMVENGEGVEYGQPILIIE</sequence>
<keyword evidence="3" id="KW-0443">Lipid metabolism</keyword>
<dbReference type="Proteomes" id="UP000610760">
    <property type="component" value="Unassembled WGS sequence"/>
</dbReference>
<keyword evidence="3" id="KW-0444">Lipid biosynthesis</keyword>
<dbReference type="PANTHER" id="PTHR45266:SF3">
    <property type="entry name" value="OXALOACETATE DECARBOXYLASE ALPHA CHAIN"/>
    <property type="match status" value="1"/>
</dbReference>